<sequence>MDFMKLLKSIEELLYELITWFVFYPLTLWRIDAMNPMPSFLLATSLFLGAVTLVILVTVASSIAAQALPSSPAV</sequence>
<proteinExistence type="predicted"/>
<evidence type="ECO:0000256" key="1">
    <source>
        <dbReference type="SAM" id="Phobius"/>
    </source>
</evidence>
<keyword evidence="3" id="KW-1185">Reference proteome</keyword>
<dbReference type="RefSeq" id="WP_092424048.1">
    <property type="nucleotide sequence ID" value="NZ_FPCK01000002.1"/>
</dbReference>
<evidence type="ECO:0000313" key="2">
    <source>
        <dbReference type="EMBL" id="SFV34632.1"/>
    </source>
</evidence>
<dbReference type="EMBL" id="FPCK01000002">
    <property type="protein sequence ID" value="SFV34632.1"/>
    <property type="molecule type" value="Genomic_DNA"/>
</dbReference>
<feature type="transmembrane region" description="Helical" evidence="1">
    <location>
        <begin position="12"/>
        <end position="31"/>
    </location>
</feature>
<organism evidence="2 3">
    <name type="scientific">Devosia crocina</name>
    <dbReference type="NCBI Taxonomy" id="429728"/>
    <lineage>
        <taxon>Bacteria</taxon>
        <taxon>Pseudomonadati</taxon>
        <taxon>Pseudomonadota</taxon>
        <taxon>Alphaproteobacteria</taxon>
        <taxon>Hyphomicrobiales</taxon>
        <taxon>Devosiaceae</taxon>
        <taxon>Devosia</taxon>
    </lineage>
</organism>
<dbReference type="STRING" id="429728.SAMN05216456_1952"/>
<dbReference type="AlphaFoldDB" id="A0A1I7NIX7"/>
<feature type="transmembrane region" description="Helical" evidence="1">
    <location>
        <begin position="37"/>
        <end position="60"/>
    </location>
</feature>
<gene>
    <name evidence="2" type="ORF">SAMN05216456_1952</name>
</gene>
<keyword evidence="1" id="KW-1133">Transmembrane helix</keyword>
<dbReference type="Proteomes" id="UP000199074">
    <property type="component" value="Unassembled WGS sequence"/>
</dbReference>
<keyword evidence="1" id="KW-0812">Transmembrane</keyword>
<protein>
    <submittedName>
        <fullName evidence="2">Uncharacterized protein</fullName>
    </submittedName>
</protein>
<reference evidence="2 3" key="1">
    <citation type="submission" date="2016-10" db="EMBL/GenBank/DDBJ databases">
        <authorList>
            <person name="de Groot N.N."/>
        </authorList>
    </citation>
    <scope>NUCLEOTIDE SEQUENCE [LARGE SCALE GENOMIC DNA]</scope>
    <source>
        <strain evidence="2 3">IPL20</strain>
    </source>
</reference>
<accession>A0A1I7NIX7</accession>
<keyword evidence="1" id="KW-0472">Membrane</keyword>
<evidence type="ECO:0000313" key="3">
    <source>
        <dbReference type="Proteomes" id="UP000199074"/>
    </source>
</evidence>
<name>A0A1I7NIX7_9HYPH</name>